<protein>
    <submittedName>
        <fullName evidence="2">Uncharacterized protein</fullName>
    </submittedName>
</protein>
<organism evidence="2 3">
    <name type="scientific">Kitasatospora cineracea</name>
    <dbReference type="NCBI Taxonomy" id="88074"/>
    <lineage>
        <taxon>Bacteria</taxon>
        <taxon>Bacillati</taxon>
        <taxon>Actinomycetota</taxon>
        <taxon>Actinomycetes</taxon>
        <taxon>Kitasatosporales</taxon>
        <taxon>Streptomycetaceae</taxon>
        <taxon>Kitasatospora</taxon>
    </lineage>
</organism>
<comment type="caution">
    <text evidence="2">The sequence shown here is derived from an EMBL/GenBank/DDBJ whole genome shotgun (WGS) entry which is preliminary data.</text>
</comment>
<reference evidence="2 3" key="1">
    <citation type="submission" date="2018-11" db="EMBL/GenBank/DDBJ databases">
        <title>Sequencing the genomes of 1000 actinobacteria strains.</title>
        <authorList>
            <person name="Klenk H.-P."/>
        </authorList>
    </citation>
    <scope>NUCLEOTIDE SEQUENCE [LARGE SCALE GENOMIC DNA]</scope>
    <source>
        <strain evidence="2 3">DSM 44780</strain>
    </source>
</reference>
<name>A0A8G1ULA2_9ACTN</name>
<dbReference type="RefSeq" id="WP_123556784.1">
    <property type="nucleotide sequence ID" value="NZ_RJVJ01000001.1"/>
</dbReference>
<dbReference type="Proteomes" id="UP000267408">
    <property type="component" value="Unassembled WGS sequence"/>
</dbReference>
<sequence length="60" mass="6479">MPRLLALAASAARAATRPFRSGRRAYDHAEAHRAEVDRAAAVSRHHRSAHHSWTGGGPAQ</sequence>
<dbReference type="EMBL" id="RJVJ01000001">
    <property type="protein sequence ID" value="ROR45074.1"/>
    <property type="molecule type" value="Genomic_DNA"/>
</dbReference>
<evidence type="ECO:0000313" key="2">
    <source>
        <dbReference type="EMBL" id="ROR45074.1"/>
    </source>
</evidence>
<gene>
    <name evidence="2" type="ORF">EDD39_3286</name>
</gene>
<feature type="region of interest" description="Disordered" evidence="1">
    <location>
        <begin position="40"/>
        <end position="60"/>
    </location>
</feature>
<accession>A0A8G1ULA2</accession>
<evidence type="ECO:0000313" key="3">
    <source>
        <dbReference type="Proteomes" id="UP000267408"/>
    </source>
</evidence>
<evidence type="ECO:0000256" key="1">
    <source>
        <dbReference type="SAM" id="MobiDB-lite"/>
    </source>
</evidence>
<proteinExistence type="predicted"/>
<dbReference type="AlphaFoldDB" id="A0A8G1ULA2"/>